<dbReference type="PANTHER" id="PTHR47413">
    <property type="entry name" value="LIPASE-LIKE PAD4"/>
    <property type="match status" value="1"/>
</dbReference>
<evidence type="ECO:0000256" key="4">
    <source>
        <dbReference type="ARBA" id="ARBA00022801"/>
    </source>
</evidence>
<keyword evidence="3" id="KW-0963">Cytoplasm</keyword>
<organism evidence="9 10">
    <name type="scientific">Acacia crassicarpa</name>
    <name type="common">northern wattle</name>
    <dbReference type="NCBI Taxonomy" id="499986"/>
    <lineage>
        <taxon>Eukaryota</taxon>
        <taxon>Viridiplantae</taxon>
        <taxon>Streptophyta</taxon>
        <taxon>Embryophyta</taxon>
        <taxon>Tracheophyta</taxon>
        <taxon>Spermatophyta</taxon>
        <taxon>Magnoliopsida</taxon>
        <taxon>eudicotyledons</taxon>
        <taxon>Gunneridae</taxon>
        <taxon>Pentapetalae</taxon>
        <taxon>rosids</taxon>
        <taxon>fabids</taxon>
        <taxon>Fabales</taxon>
        <taxon>Fabaceae</taxon>
        <taxon>Caesalpinioideae</taxon>
        <taxon>mimosoid clade</taxon>
        <taxon>Acacieae</taxon>
        <taxon>Acacia</taxon>
    </lineage>
</organism>
<evidence type="ECO:0000259" key="8">
    <source>
        <dbReference type="Pfam" id="PF18117"/>
    </source>
</evidence>
<proteinExistence type="predicted"/>
<protein>
    <recommendedName>
        <fullName evidence="11">Lipase-like PAD4</fullName>
    </recommendedName>
</protein>
<dbReference type="Pfam" id="PF01764">
    <property type="entry name" value="Lipase_3"/>
    <property type="match status" value="1"/>
</dbReference>
<accession>A0AAE1M9F9</accession>
<evidence type="ECO:0000256" key="5">
    <source>
        <dbReference type="ARBA" id="ARBA00022821"/>
    </source>
</evidence>
<evidence type="ECO:0000256" key="6">
    <source>
        <dbReference type="ARBA" id="ARBA00023242"/>
    </source>
</evidence>
<dbReference type="PANTHER" id="PTHR47413:SF2">
    <property type="entry name" value="LIPASE-LIKE PAD4"/>
    <property type="match status" value="1"/>
</dbReference>
<dbReference type="InterPro" id="IPR002921">
    <property type="entry name" value="Fungal_lipase-type"/>
</dbReference>
<dbReference type="GO" id="GO:0006952">
    <property type="term" value="P:defense response"/>
    <property type="evidence" value="ECO:0007669"/>
    <property type="project" value="UniProtKB-KW"/>
</dbReference>
<evidence type="ECO:0000313" key="9">
    <source>
        <dbReference type="EMBL" id="KAK4256824.1"/>
    </source>
</evidence>
<comment type="caution">
    <text evidence="9">The sequence shown here is derived from an EMBL/GenBank/DDBJ whole genome shotgun (WGS) entry which is preliminary data.</text>
</comment>
<dbReference type="InterPro" id="IPR029058">
    <property type="entry name" value="AB_hydrolase_fold"/>
</dbReference>
<dbReference type="SUPFAM" id="SSF53474">
    <property type="entry name" value="alpha/beta-Hydrolases"/>
    <property type="match status" value="1"/>
</dbReference>
<keyword evidence="10" id="KW-1185">Reference proteome</keyword>
<feature type="domain" description="EDS1 EP" evidence="8">
    <location>
        <begin position="399"/>
        <end position="612"/>
    </location>
</feature>
<feature type="domain" description="Fungal lipase-type" evidence="7">
    <location>
        <begin position="88"/>
        <end position="204"/>
    </location>
</feature>
<dbReference type="InterPro" id="IPR041266">
    <property type="entry name" value="EDS1_EP"/>
</dbReference>
<comment type="subcellular location">
    <subcellularLocation>
        <location evidence="2">Cytoplasm</location>
    </subcellularLocation>
    <subcellularLocation>
        <location evidence="1">Nucleus</location>
    </subcellularLocation>
</comment>
<dbReference type="GO" id="GO:0016787">
    <property type="term" value="F:hydrolase activity"/>
    <property type="evidence" value="ECO:0007669"/>
    <property type="project" value="UniProtKB-KW"/>
</dbReference>
<evidence type="ECO:0008006" key="11">
    <source>
        <dbReference type="Google" id="ProtNLM"/>
    </source>
</evidence>
<dbReference type="Pfam" id="PF18117">
    <property type="entry name" value="EDS1_EP"/>
    <property type="match status" value="1"/>
</dbReference>
<evidence type="ECO:0000256" key="2">
    <source>
        <dbReference type="ARBA" id="ARBA00004496"/>
    </source>
</evidence>
<evidence type="ECO:0000259" key="7">
    <source>
        <dbReference type="Pfam" id="PF01764"/>
    </source>
</evidence>
<keyword evidence="4" id="KW-0378">Hydrolase</keyword>
<evidence type="ECO:0000256" key="3">
    <source>
        <dbReference type="ARBA" id="ARBA00022490"/>
    </source>
</evidence>
<dbReference type="Proteomes" id="UP001293593">
    <property type="component" value="Unassembled WGS sequence"/>
</dbReference>
<reference evidence="9" key="1">
    <citation type="submission" date="2023-10" db="EMBL/GenBank/DDBJ databases">
        <title>Chromosome-level genome of the transformable northern wattle, Acacia crassicarpa.</title>
        <authorList>
            <person name="Massaro I."/>
            <person name="Sinha N.R."/>
            <person name="Poethig S."/>
            <person name="Leichty A.R."/>
        </authorList>
    </citation>
    <scope>NUCLEOTIDE SEQUENCE</scope>
    <source>
        <strain evidence="9">Acra3RX</strain>
        <tissue evidence="9">Leaf</tissue>
    </source>
</reference>
<evidence type="ECO:0000313" key="10">
    <source>
        <dbReference type="Proteomes" id="UP001293593"/>
    </source>
</evidence>
<dbReference type="GO" id="GO:0005634">
    <property type="term" value="C:nucleus"/>
    <property type="evidence" value="ECO:0007669"/>
    <property type="project" value="UniProtKB-SubCell"/>
</dbReference>
<gene>
    <name evidence="9" type="ORF">QN277_006499</name>
</gene>
<name>A0AAE1M9F9_9FABA</name>
<dbReference type="EMBL" id="JAWXYG010000012">
    <property type="protein sequence ID" value="KAK4256824.1"/>
    <property type="molecule type" value="Genomic_DNA"/>
</dbReference>
<dbReference type="GO" id="GO:0005737">
    <property type="term" value="C:cytoplasm"/>
    <property type="evidence" value="ECO:0007669"/>
    <property type="project" value="UniProtKB-SubCell"/>
</dbReference>
<keyword evidence="6" id="KW-0539">Nucleus</keyword>
<sequence>MDADEASPFETSEMLATFLASTPLLSESWKLCSQANAVAPWSFITERIGSIVYVAFSGVQMAGGWDPSWGSLVALDSIGDVKLFSSRRNMEGDVPVMVHTGMLNLFLSLFHSFQNQMSIIIQSTDAKSIVITGHSLGGAIASLCTIWFLSYLRSISSDISVLCITFGSPLLGNKSLSRAIHRERWGGNFCHVVSKLDIMPRLLFAPLQPPLTAHLNFLLQFWHLSMTSLGLQRLVVQISQQEIAELFSFVMAYLSAAAATPDEDGPPQIPFHPFGSYVFVSENGAVCVDSETTVIQMMHLMFAPSSPACSIDDHLKYGDYVNNLSLQAFKKSCMQENISDSGYEAGLELALKSSGMASQGSAAVPVKESLRLARRMGRSPSLKHASLAVTLSKFVPYRAEIEWYKTLCDEADDQLGYYDSFKGRGSSRRGMKINMNRLKLARFWNNVIEMLESNQLPYDFEKSRKWVNSSQFYKLLVEPLDIAEYYGKGMHRTKGHYIQHGRERRYEIFDRWWKERTPSAAEGSHIRSTFASLTQDTCFWARVEEARDWLDSVRSETDPSKEAYLWDNIEKFENYAAQLIENKEVSKDVLAKNSSYSMWVEELKELREMKAKVQNFPPHFTRFVKGGVIP</sequence>
<dbReference type="Gene3D" id="3.40.50.1820">
    <property type="entry name" value="alpha/beta hydrolase"/>
    <property type="match status" value="1"/>
</dbReference>
<dbReference type="CDD" id="cd00519">
    <property type="entry name" value="Lipase_3"/>
    <property type="match status" value="1"/>
</dbReference>
<evidence type="ECO:0000256" key="1">
    <source>
        <dbReference type="ARBA" id="ARBA00004123"/>
    </source>
</evidence>
<keyword evidence="5" id="KW-0611">Plant defense</keyword>
<dbReference type="GO" id="GO:0006629">
    <property type="term" value="P:lipid metabolic process"/>
    <property type="evidence" value="ECO:0007669"/>
    <property type="project" value="InterPro"/>
</dbReference>
<dbReference type="AlphaFoldDB" id="A0AAE1M9F9"/>